<feature type="transmembrane region" description="Helical" evidence="6">
    <location>
        <begin position="799"/>
        <end position="821"/>
    </location>
</feature>
<dbReference type="KEGG" id="sphi:TS85_10700"/>
<keyword evidence="5 6" id="KW-0472">Membrane</keyword>
<dbReference type="InterPro" id="IPR025857">
    <property type="entry name" value="MacB_PCD"/>
</dbReference>
<evidence type="ECO:0000313" key="10">
    <source>
        <dbReference type="Proteomes" id="UP000032300"/>
    </source>
</evidence>
<accession>A0A7U4J8E0</accession>
<evidence type="ECO:0000256" key="2">
    <source>
        <dbReference type="ARBA" id="ARBA00022475"/>
    </source>
</evidence>
<reference evidence="9 10" key="1">
    <citation type="journal article" date="2015" name="Int. J. Syst. Evol. Microbiol.">
        <title>Sphingomonas hengshuiensis sp. nov., isolated from lake wetland.</title>
        <authorList>
            <person name="Wei S."/>
            <person name="Wang T."/>
            <person name="Liu H."/>
            <person name="Zhang C."/>
            <person name="Guo J."/>
            <person name="Wang Q."/>
            <person name="Liang K."/>
            <person name="Zhang Z."/>
        </authorList>
    </citation>
    <scope>NUCLEOTIDE SEQUENCE [LARGE SCALE GENOMIC DNA]</scope>
    <source>
        <strain evidence="9 10">WHSC-8</strain>
    </source>
</reference>
<dbReference type="PROSITE" id="PS51257">
    <property type="entry name" value="PROKAR_LIPOPROTEIN"/>
    <property type="match status" value="1"/>
</dbReference>
<dbReference type="RefSeq" id="WP_044332103.1">
    <property type="nucleotide sequence ID" value="NZ_CP010836.1"/>
</dbReference>
<feature type="domain" description="MacB-like periplasmic core" evidence="8">
    <location>
        <begin position="21"/>
        <end position="247"/>
    </location>
</feature>
<keyword evidence="2" id="KW-1003">Cell membrane</keyword>
<name>A0A7U4J8E0_9SPHN</name>
<dbReference type="InterPro" id="IPR003838">
    <property type="entry name" value="ABC3_permease_C"/>
</dbReference>
<keyword evidence="10" id="KW-1185">Reference proteome</keyword>
<dbReference type="PANTHER" id="PTHR30572">
    <property type="entry name" value="MEMBRANE COMPONENT OF TRANSPORTER-RELATED"/>
    <property type="match status" value="1"/>
</dbReference>
<dbReference type="InterPro" id="IPR050250">
    <property type="entry name" value="Macrolide_Exporter_MacB"/>
</dbReference>
<gene>
    <name evidence="9" type="ORF">TS85_10700</name>
</gene>
<evidence type="ECO:0000313" key="9">
    <source>
        <dbReference type="EMBL" id="AJP72156.1"/>
    </source>
</evidence>
<evidence type="ECO:0000256" key="4">
    <source>
        <dbReference type="ARBA" id="ARBA00022989"/>
    </source>
</evidence>
<dbReference type="PANTHER" id="PTHR30572:SF18">
    <property type="entry name" value="ABC-TYPE MACROLIDE FAMILY EXPORT SYSTEM PERMEASE COMPONENT 2"/>
    <property type="match status" value="1"/>
</dbReference>
<evidence type="ECO:0000256" key="1">
    <source>
        <dbReference type="ARBA" id="ARBA00004651"/>
    </source>
</evidence>
<dbReference type="OrthoDB" id="9770036at2"/>
<dbReference type="Pfam" id="PF02687">
    <property type="entry name" value="FtsX"/>
    <property type="match status" value="2"/>
</dbReference>
<dbReference type="Pfam" id="PF12704">
    <property type="entry name" value="MacB_PCD"/>
    <property type="match status" value="2"/>
</dbReference>
<feature type="transmembrane region" description="Helical" evidence="6">
    <location>
        <begin position="352"/>
        <end position="374"/>
    </location>
</feature>
<evidence type="ECO:0000256" key="3">
    <source>
        <dbReference type="ARBA" id="ARBA00022692"/>
    </source>
</evidence>
<reference evidence="9 10" key="2">
    <citation type="submission" date="2015-02" db="EMBL/GenBank/DDBJ databases">
        <title>The complete genome of Sphingomonas hengshuiensis sp. WHSC-8 isolated from soil of Hengshui Lake.</title>
        <authorList>
            <person name="Wei S."/>
            <person name="Guo J."/>
            <person name="Su C."/>
            <person name="Wu R."/>
            <person name="Zhang Z."/>
            <person name="Liang K."/>
            <person name="Li H."/>
            <person name="Wang T."/>
            <person name="Liu H."/>
            <person name="Zhang C."/>
            <person name="Li Z."/>
            <person name="Wang Q."/>
            <person name="Meng J."/>
        </authorList>
    </citation>
    <scope>NUCLEOTIDE SEQUENCE [LARGE SCALE GENOMIC DNA]</scope>
    <source>
        <strain evidence="9 10">WHSC-8</strain>
    </source>
</reference>
<sequence length="835" mass="91314">MWRNYLTVGLRALSKNKVYAVVNILGLAIGLAACLLILLYVRYERSYDEWLPGNDRIYQFQSTYQSKTTSDHFENQGAPYVTKAALLKDFPQIEHATYFGGGVRVTLLKDGRAYTTDDAGLTDSPFFDVLPLPMARGDHQALVQPGTVALSESQATKLFGTTDIIGRTLTAMAMGVKADYRITAVFKDLPKNSHLAIDTLIRADFPSLYAQGHNAEFLTQWGWTGGWVYVKLRPGVDVAALNTQMTAWEKRNIPDTYDEGKPQNIGDERDYALVNVRDVHLGKAQRAAMTTGNDSATIATFAIVALLILAMACMNFTNLATARASQRAREVALRKVLGATRRQLVTQFLGESMLLAALSMLAALAFTEVALPWFAQFLDADLELHYLGRDGMLVPVLALIVLVGAAGGIYPALYLSRFEPARVLKANKSASEAEGSGRLRSGLVILQFAVSIGLMICTAVVYGQTLYARNLDPGYDREGLVQVSGISSEAFEGRQEALIRSVKALPGVENAGRTGIAVNTDNTSSTTVRVTGRSDPVDIGIYSADPGYFPTMGIRTLVGRTFDRNRPADDMTTPFPEVPAAEKALAARGANVVINEAGVKRLGFASPQAALGKTLRYGTKDEYGGSMLLTIIGVVADSRFRPINTPIEPILFYWNDNSAHWLVARFKGDPAKVSADIERIWRSMAPDVAFGARFADQILERGYRRMEARGQMFALFALLAIIVGCLGLFGLAAFTAERRTKEIGIRKVLGARTGNIVRLLIWQFARPVVVANVIAWPIAWWVMRDWLNQFDARMALGPLPFVAAGLLALAIAVVTIGGHAFRVARTNPVHALRYE</sequence>
<dbReference type="AlphaFoldDB" id="A0A7U4J8E0"/>
<feature type="transmembrane region" description="Helical" evidence="6">
    <location>
        <begin position="712"/>
        <end position="735"/>
    </location>
</feature>
<feature type="transmembrane region" description="Helical" evidence="6">
    <location>
        <begin position="394"/>
        <end position="415"/>
    </location>
</feature>
<evidence type="ECO:0000256" key="5">
    <source>
        <dbReference type="ARBA" id="ARBA00023136"/>
    </source>
</evidence>
<feature type="domain" description="MacB-like periplasmic core" evidence="8">
    <location>
        <begin position="448"/>
        <end position="638"/>
    </location>
</feature>
<feature type="domain" description="ABC3 transporter permease C-terminal" evidence="7">
    <location>
        <begin position="303"/>
        <end position="420"/>
    </location>
</feature>
<evidence type="ECO:0000256" key="6">
    <source>
        <dbReference type="SAM" id="Phobius"/>
    </source>
</evidence>
<keyword evidence="3 6" id="KW-0812">Transmembrane</keyword>
<comment type="subcellular location">
    <subcellularLocation>
        <location evidence="1">Cell membrane</location>
        <topology evidence="1">Multi-pass membrane protein</topology>
    </subcellularLocation>
</comment>
<feature type="transmembrane region" description="Helical" evidence="6">
    <location>
        <begin position="20"/>
        <end position="41"/>
    </location>
</feature>
<protein>
    <submittedName>
        <fullName evidence="9">ABC transporter permease</fullName>
    </submittedName>
</protein>
<proteinExistence type="predicted"/>
<dbReference type="EMBL" id="CP010836">
    <property type="protein sequence ID" value="AJP72156.1"/>
    <property type="molecule type" value="Genomic_DNA"/>
</dbReference>
<feature type="transmembrane region" description="Helical" evidence="6">
    <location>
        <begin position="443"/>
        <end position="463"/>
    </location>
</feature>
<organism evidence="9 10">
    <name type="scientific">Sphingomonas hengshuiensis</name>
    <dbReference type="NCBI Taxonomy" id="1609977"/>
    <lineage>
        <taxon>Bacteria</taxon>
        <taxon>Pseudomonadati</taxon>
        <taxon>Pseudomonadota</taxon>
        <taxon>Alphaproteobacteria</taxon>
        <taxon>Sphingomonadales</taxon>
        <taxon>Sphingomonadaceae</taxon>
        <taxon>Sphingomonas</taxon>
    </lineage>
</organism>
<feature type="domain" description="ABC3 transporter permease C-terminal" evidence="7">
    <location>
        <begin position="715"/>
        <end position="828"/>
    </location>
</feature>
<evidence type="ECO:0000259" key="8">
    <source>
        <dbReference type="Pfam" id="PF12704"/>
    </source>
</evidence>
<evidence type="ECO:0000259" key="7">
    <source>
        <dbReference type="Pfam" id="PF02687"/>
    </source>
</evidence>
<dbReference type="Proteomes" id="UP000032300">
    <property type="component" value="Chromosome"/>
</dbReference>
<dbReference type="GO" id="GO:0005886">
    <property type="term" value="C:plasma membrane"/>
    <property type="evidence" value="ECO:0007669"/>
    <property type="project" value="UniProtKB-SubCell"/>
</dbReference>
<feature type="transmembrane region" description="Helical" evidence="6">
    <location>
        <begin position="756"/>
        <end position="779"/>
    </location>
</feature>
<feature type="transmembrane region" description="Helical" evidence="6">
    <location>
        <begin position="298"/>
        <end position="320"/>
    </location>
</feature>
<keyword evidence="4 6" id="KW-1133">Transmembrane helix</keyword>
<dbReference type="GO" id="GO:0022857">
    <property type="term" value="F:transmembrane transporter activity"/>
    <property type="evidence" value="ECO:0007669"/>
    <property type="project" value="TreeGrafter"/>
</dbReference>